<dbReference type="EMBL" id="CP003639">
    <property type="protein sequence ID" value="AFM40831.1"/>
    <property type="molecule type" value="Genomic_DNA"/>
</dbReference>
<dbReference type="InterPro" id="IPR023753">
    <property type="entry name" value="FAD/NAD-binding_dom"/>
</dbReference>
<evidence type="ECO:0000256" key="2">
    <source>
        <dbReference type="ARBA" id="ARBA00023002"/>
    </source>
</evidence>
<feature type="domain" description="FAD/NAD(P)-binding" evidence="4">
    <location>
        <begin position="3"/>
        <end position="290"/>
    </location>
</feature>
<gene>
    <name evidence="5" type="ordered locus">Desaci_1851</name>
</gene>
<dbReference type="RefSeq" id="WP_014826837.1">
    <property type="nucleotide sequence ID" value="NC_018068.1"/>
</dbReference>
<dbReference type="PRINTS" id="PR00469">
    <property type="entry name" value="PNDRDTASEII"/>
</dbReference>
<dbReference type="OrthoDB" id="9806179at2"/>
<keyword evidence="6" id="KW-1185">Reference proteome</keyword>
<dbReference type="SUPFAM" id="SSF51905">
    <property type="entry name" value="FAD/NAD(P)-binding domain"/>
    <property type="match status" value="1"/>
</dbReference>
<reference evidence="5 6" key="1">
    <citation type="journal article" date="2012" name="J. Bacteriol.">
        <title>Complete genome sequences of Desulfosporosinus orientis DSM765T, Desulfosporosinus youngiae DSM17734T, Desulfosporosinus meridiei DSM13257T, and Desulfosporosinus acidiphilus DSM22704T.</title>
        <authorList>
            <person name="Pester M."/>
            <person name="Brambilla E."/>
            <person name="Alazard D."/>
            <person name="Rattei T."/>
            <person name="Weinmaier T."/>
            <person name="Han J."/>
            <person name="Lucas S."/>
            <person name="Lapidus A."/>
            <person name="Cheng J.F."/>
            <person name="Goodwin L."/>
            <person name="Pitluck S."/>
            <person name="Peters L."/>
            <person name="Ovchinnikova G."/>
            <person name="Teshima H."/>
            <person name="Detter J.C."/>
            <person name="Han C.S."/>
            <person name="Tapia R."/>
            <person name="Land M.L."/>
            <person name="Hauser L."/>
            <person name="Kyrpides N.C."/>
            <person name="Ivanova N.N."/>
            <person name="Pagani I."/>
            <person name="Huntmann M."/>
            <person name="Wei C.L."/>
            <person name="Davenport K.W."/>
            <person name="Daligault H."/>
            <person name="Chain P.S."/>
            <person name="Chen A."/>
            <person name="Mavromatis K."/>
            <person name="Markowitz V."/>
            <person name="Szeto E."/>
            <person name="Mikhailova N."/>
            <person name="Pati A."/>
            <person name="Wagner M."/>
            <person name="Woyke T."/>
            <person name="Ollivier B."/>
            <person name="Klenk H.P."/>
            <person name="Spring S."/>
            <person name="Loy A."/>
        </authorList>
    </citation>
    <scope>NUCLEOTIDE SEQUENCE [LARGE SCALE GENOMIC DNA]</scope>
    <source>
        <strain evidence="6">DSM 22704 / JCM 16185 / SJ4</strain>
    </source>
</reference>
<dbReference type="InterPro" id="IPR050097">
    <property type="entry name" value="Ferredoxin-NADP_redctase_2"/>
</dbReference>
<accession>I4D4V7</accession>
<dbReference type="KEGG" id="dai:Desaci_1851"/>
<dbReference type="Gene3D" id="3.50.50.60">
    <property type="entry name" value="FAD/NAD(P)-binding domain"/>
    <property type="match status" value="2"/>
</dbReference>
<keyword evidence="2" id="KW-0560">Oxidoreductase</keyword>
<dbReference type="HOGENOM" id="CLU_031864_5_3_9"/>
<name>I4D4V7_DESAJ</name>
<proteinExistence type="predicted"/>
<keyword evidence="1" id="KW-0285">Flavoprotein</keyword>
<sequence>MVYDLIIIGAGPAGISASIYAVSRGVKTLILEKRQVGGVIRQVSNVTHYSGIIENETGKTFATKIYNQALDAGVVIKFEEVTAVNLEAEIKEVETKKSTYQTKTVIIANGTTPRHLGIPGEQELIGKGVDYYLSDDLSKYKGKEIFVVGGSDGALKEALFLSKLAKQVTVIHFEEKLGAVVEFTSKAEKTSNLKIRLHTRLTNIKGSTGIETLEITDVNTNETEVMEAPNSFVFIYAGSTPNSAMYSSLENENGYIIANEKMQTKIPGVYAVGDICKKEVRQIATAVSDGAIAGIQAAAYLRGR</sequence>
<organism evidence="5 6">
    <name type="scientific">Desulfosporosinus acidiphilus (strain DSM 22704 / JCM 16185 / SJ4)</name>
    <dbReference type="NCBI Taxonomy" id="646529"/>
    <lineage>
        <taxon>Bacteria</taxon>
        <taxon>Bacillati</taxon>
        <taxon>Bacillota</taxon>
        <taxon>Clostridia</taxon>
        <taxon>Eubacteriales</taxon>
        <taxon>Desulfitobacteriaceae</taxon>
        <taxon>Desulfosporosinus</taxon>
    </lineage>
</organism>
<evidence type="ECO:0000313" key="6">
    <source>
        <dbReference type="Proteomes" id="UP000002892"/>
    </source>
</evidence>
<dbReference type="GO" id="GO:0016491">
    <property type="term" value="F:oxidoreductase activity"/>
    <property type="evidence" value="ECO:0007669"/>
    <property type="project" value="UniProtKB-KW"/>
</dbReference>
<dbReference type="InterPro" id="IPR036188">
    <property type="entry name" value="FAD/NAD-bd_sf"/>
</dbReference>
<dbReference type="Proteomes" id="UP000002892">
    <property type="component" value="Chromosome"/>
</dbReference>
<evidence type="ECO:0000256" key="3">
    <source>
        <dbReference type="SAM" id="Coils"/>
    </source>
</evidence>
<evidence type="ECO:0000259" key="4">
    <source>
        <dbReference type="Pfam" id="PF07992"/>
    </source>
</evidence>
<dbReference type="Pfam" id="PF07992">
    <property type="entry name" value="Pyr_redox_2"/>
    <property type="match status" value="1"/>
</dbReference>
<protein>
    <submittedName>
        <fullName evidence="5">Thioredoxin reductase</fullName>
    </submittedName>
</protein>
<evidence type="ECO:0000256" key="1">
    <source>
        <dbReference type="ARBA" id="ARBA00022630"/>
    </source>
</evidence>
<keyword evidence="3" id="KW-0175">Coiled coil</keyword>
<dbReference type="STRING" id="646529.Desaci_1851"/>
<feature type="coiled-coil region" evidence="3">
    <location>
        <begin position="76"/>
        <end position="103"/>
    </location>
</feature>
<dbReference type="PRINTS" id="PR00368">
    <property type="entry name" value="FADPNR"/>
</dbReference>
<dbReference type="AlphaFoldDB" id="I4D4V7"/>
<evidence type="ECO:0000313" key="5">
    <source>
        <dbReference type="EMBL" id="AFM40831.1"/>
    </source>
</evidence>
<dbReference type="PANTHER" id="PTHR48105">
    <property type="entry name" value="THIOREDOXIN REDUCTASE 1-RELATED-RELATED"/>
    <property type="match status" value="1"/>
</dbReference>
<dbReference type="eggNOG" id="COG0492">
    <property type="taxonomic scope" value="Bacteria"/>
</dbReference>